<name>A0A511W9F4_9BACI</name>
<protein>
    <submittedName>
        <fullName evidence="1">Uncharacterized protein</fullName>
    </submittedName>
</protein>
<dbReference type="Proteomes" id="UP000321440">
    <property type="component" value="Unassembled WGS sequence"/>
</dbReference>
<accession>A0A511W9F4</accession>
<organism evidence="1 2">
    <name type="scientific">Alkalibacillus haloalkaliphilus</name>
    <dbReference type="NCBI Taxonomy" id="94136"/>
    <lineage>
        <taxon>Bacteria</taxon>
        <taxon>Bacillati</taxon>
        <taxon>Bacillota</taxon>
        <taxon>Bacilli</taxon>
        <taxon>Bacillales</taxon>
        <taxon>Bacillaceae</taxon>
        <taxon>Alkalibacillus</taxon>
    </lineage>
</organism>
<comment type="caution">
    <text evidence="1">The sequence shown here is derived from an EMBL/GenBank/DDBJ whole genome shotgun (WGS) entry which is preliminary data.</text>
</comment>
<evidence type="ECO:0000313" key="1">
    <source>
        <dbReference type="EMBL" id="GEN45962.1"/>
    </source>
</evidence>
<dbReference type="OrthoDB" id="2081780at2"/>
<proteinExistence type="predicted"/>
<keyword evidence="2" id="KW-1185">Reference proteome</keyword>
<dbReference type="EMBL" id="BJYA01000012">
    <property type="protein sequence ID" value="GEN45962.1"/>
    <property type="molecule type" value="Genomic_DNA"/>
</dbReference>
<dbReference type="RefSeq" id="WP_146816356.1">
    <property type="nucleotide sequence ID" value="NZ_BJYA01000012.1"/>
</dbReference>
<sequence>MNAQQIQQKIEGYHYWDARMVKLRSDYFGYEVKIVFQDTDGEVKIHFLGCSRVCFTTSIEDRLHPLREMNLSQIPYFIQDIDITEYEKCNKSLFNCRVTAPPLDIEIVCNSMLVNKE</sequence>
<gene>
    <name evidence="1" type="ORF">AHA02nite_17380</name>
</gene>
<reference evidence="1 2" key="1">
    <citation type="submission" date="2019-07" db="EMBL/GenBank/DDBJ databases">
        <title>Whole genome shotgun sequence of Alkalibacillus haloalkaliphilus NBRC 103110.</title>
        <authorList>
            <person name="Hosoyama A."/>
            <person name="Uohara A."/>
            <person name="Ohji S."/>
            <person name="Ichikawa N."/>
        </authorList>
    </citation>
    <scope>NUCLEOTIDE SEQUENCE [LARGE SCALE GENOMIC DNA]</scope>
    <source>
        <strain evidence="1 2">NBRC 103110</strain>
    </source>
</reference>
<dbReference type="AlphaFoldDB" id="A0A511W9F4"/>
<evidence type="ECO:0000313" key="2">
    <source>
        <dbReference type="Proteomes" id="UP000321440"/>
    </source>
</evidence>